<evidence type="ECO:0000313" key="4">
    <source>
        <dbReference type="EMBL" id="CAL4775502.1"/>
    </source>
</evidence>
<keyword evidence="5" id="KW-1185">Reference proteome</keyword>
<dbReference type="EMBL" id="CAMXCT020001240">
    <property type="protein sequence ID" value="CAL1141565.1"/>
    <property type="molecule type" value="Genomic_DNA"/>
</dbReference>
<name>A0A9P1FVD5_9DINO</name>
<dbReference type="OrthoDB" id="446616at2759"/>
<dbReference type="Proteomes" id="UP001152797">
    <property type="component" value="Unassembled WGS sequence"/>
</dbReference>
<evidence type="ECO:0000313" key="3">
    <source>
        <dbReference type="EMBL" id="CAI3988190.1"/>
    </source>
</evidence>
<reference evidence="4 5" key="2">
    <citation type="submission" date="2024-05" db="EMBL/GenBank/DDBJ databases">
        <authorList>
            <person name="Chen Y."/>
            <person name="Shah S."/>
            <person name="Dougan E. K."/>
            <person name="Thang M."/>
            <person name="Chan C."/>
        </authorList>
    </citation>
    <scope>NUCLEOTIDE SEQUENCE [LARGE SCALE GENOMIC DNA]</scope>
</reference>
<organism evidence="3">
    <name type="scientific">Cladocopium goreaui</name>
    <dbReference type="NCBI Taxonomy" id="2562237"/>
    <lineage>
        <taxon>Eukaryota</taxon>
        <taxon>Sar</taxon>
        <taxon>Alveolata</taxon>
        <taxon>Dinophyceae</taxon>
        <taxon>Suessiales</taxon>
        <taxon>Symbiodiniaceae</taxon>
        <taxon>Cladocopium</taxon>
    </lineage>
</organism>
<dbReference type="PROSITE" id="PS50030">
    <property type="entry name" value="UBA"/>
    <property type="match status" value="1"/>
</dbReference>
<dbReference type="EMBL" id="CAMXCT010001240">
    <property type="protein sequence ID" value="CAI3988190.1"/>
    <property type="molecule type" value="Genomic_DNA"/>
</dbReference>
<dbReference type="EMBL" id="CAMXCT030001240">
    <property type="protein sequence ID" value="CAL4775502.1"/>
    <property type="molecule type" value="Genomic_DNA"/>
</dbReference>
<dbReference type="InterPro" id="IPR015940">
    <property type="entry name" value="UBA"/>
</dbReference>
<proteinExistence type="predicted"/>
<accession>A0A9P1FVD5</accession>
<evidence type="ECO:0000256" key="1">
    <source>
        <dbReference type="SAM" id="MobiDB-lite"/>
    </source>
</evidence>
<feature type="domain" description="UBA" evidence="2">
    <location>
        <begin position="83"/>
        <end position="118"/>
    </location>
</feature>
<evidence type="ECO:0000313" key="5">
    <source>
        <dbReference type="Proteomes" id="UP001152797"/>
    </source>
</evidence>
<protein>
    <submittedName>
        <fullName evidence="4">Sn-1-specific diacylglycerol lipase</fullName>
    </submittedName>
</protein>
<gene>
    <name evidence="3" type="ORF">C1SCF055_LOCUS15401</name>
</gene>
<reference evidence="3" key="1">
    <citation type="submission" date="2022-10" db="EMBL/GenBank/DDBJ databases">
        <authorList>
            <person name="Chen Y."/>
            <person name="Dougan E. K."/>
            <person name="Chan C."/>
            <person name="Rhodes N."/>
            <person name="Thang M."/>
        </authorList>
    </citation>
    <scope>NUCLEOTIDE SEQUENCE</scope>
</reference>
<dbReference type="AlphaFoldDB" id="A0A9P1FVD5"/>
<evidence type="ECO:0000259" key="2">
    <source>
        <dbReference type="PROSITE" id="PS50030"/>
    </source>
</evidence>
<feature type="region of interest" description="Disordered" evidence="1">
    <location>
        <begin position="64"/>
        <end position="87"/>
    </location>
</feature>
<sequence length="135" mass="14981">MPQLLNCMVSVVNRDDLVPRLSVNSVQGLLESVLCPGQVAKTQAWMKEDWQAVKDFERIIELRRRGQKEAEGDSSASPSNDVTEDESMKLMMLMEAGVDRTRALRALRSEHGDLNSAMLRATAEMETSEAAEAEA</sequence>
<comment type="caution">
    <text evidence="3">The sequence shown here is derived from an EMBL/GenBank/DDBJ whole genome shotgun (WGS) entry which is preliminary data.</text>
</comment>